<dbReference type="InterPro" id="IPR045865">
    <property type="entry name" value="ACT-like_dom_sf"/>
</dbReference>
<dbReference type="NCBIfam" id="TIGR00655">
    <property type="entry name" value="PurU"/>
    <property type="match status" value="1"/>
</dbReference>
<feature type="domain" description="ACT" evidence="5">
    <location>
        <begin position="7"/>
        <end position="77"/>
    </location>
</feature>
<dbReference type="PROSITE" id="PS51671">
    <property type="entry name" value="ACT"/>
    <property type="match status" value="1"/>
</dbReference>
<dbReference type="InterPro" id="IPR002376">
    <property type="entry name" value="Formyl_transf_N"/>
</dbReference>
<comment type="caution">
    <text evidence="6">The sequence shown here is derived from an EMBL/GenBank/DDBJ whole genome shotgun (WGS) entry which is preliminary data.</text>
</comment>
<feature type="active site" evidence="3">
    <location>
        <position position="229"/>
    </location>
</feature>
<dbReference type="SUPFAM" id="SSF55021">
    <property type="entry name" value="ACT-like"/>
    <property type="match status" value="1"/>
</dbReference>
<dbReference type="Gene3D" id="3.40.50.170">
    <property type="entry name" value="Formyl transferase, N-terminal domain"/>
    <property type="match status" value="1"/>
</dbReference>
<comment type="catalytic activity">
    <reaction evidence="3">
        <text>(6R)-10-formyltetrahydrofolate + H2O = (6S)-5,6,7,8-tetrahydrofolate + formate + H(+)</text>
        <dbReference type="Rhea" id="RHEA:19833"/>
        <dbReference type="ChEBI" id="CHEBI:15377"/>
        <dbReference type="ChEBI" id="CHEBI:15378"/>
        <dbReference type="ChEBI" id="CHEBI:15740"/>
        <dbReference type="ChEBI" id="CHEBI:57453"/>
        <dbReference type="ChEBI" id="CHEBI:195366"/>
        <dbReference type="EC" id="3.5.1.10"/>
    </reaction>
</comment>
<dbReference type="PANTHER" id="PTHR42706:SF1">
    <property type="entry name" value="FORMYLTETRAHYDROFOLATE DEFORMYLASE 2, MITOCHONDRIAL"/>
    <property type="match status" value="1"/>
</dbReference>
<comment type="similarity">
    <text evidence="3">Belongs to the PurU family.</text>
</comment>
<dbReference type="InterPro" id="IPR044074">
    <property type="entry name" value="PurU_ACT"/>
</dbReference>
<evidence type="ECO:0000259" key="5">
    <source>
        <dbReference type="PROSITE" id="PS51671"/>
    </source>
</evidence>
<dbReference type="Proteomes" id="UP001500842">
    <property type="component" value="Unassembled WGS sequence"/>
</dbReference>
<comment type="function">
    <text evidence="3">Catalyzes the hydrolysis of 10-formyltetrahydrofolate (formyl-FH4) to formate and tetrahydrofolate (FH4).</text>
</comment>
<evidence type="ECO:0000256" key="2">
    <source>
        <dbReference type="ARBA" id="ARBA00022801"/>
    </source>
</evidence>
<dbReference type="InterPro" id="IPR004810">
    <property type="entry name" value="PurU"/>
</dbReference>
<dbReference type="NCBIfam" id="NF004684">
    <property type="entry name" value="PRK06027.1"/>
    <property type="match status" value="1"/>
</dbReference>
<protein>
    <recommendedName>
        <fullName evidence="3 4">Formyltetrahydrofolate deformylase</fullName>
        <ecNumber evidence="3 4">3.5.1.10</ecNumber>
    </recommendedName>
    <alternativeName>
        <fullName evidence="3">Formyl-FH(4) hydrolase</fullName>
    </alternativeName>
</protein>
<dbReference type="PANTHER" id="PTHR42706">
    <property type="entry name" value="FORMYLTETRAHYDROFOLATE DEFORMYLASE"/>
    <property type="match status" value="1"/>
</dbReference>
<evidence type="ECO:0000313" key="6">
    <source>
        <dbReference type="EMBL" id="GAA1545966.1"/>
    </source>
</evidence>
<dbReference type="SUPFAM" id="SSF53328">
    <property type="entry name" value="Formyltransferase"/>
    <property type="match status" value="1"/>
</dbReference>
<dbReference type="RefSeq" id="WP_141005652.1">
    <property type="nucleotide sequence ID" value="NZ_BAAAOR010000041.1"/>
</dbReference>
<evidence type="ECO:0000256" key="1">
    <source>
        <dbReference type="ARBA" id="ARBA00022563"/>
    </source>
</evidence>
<accession>A0ABN2BR64</accession>
<evidence type="ECO:0000256" key="4">
    <source>
        <dbReference type="NCBIfam" id="TIGR00655"/>
    </source>
</evidence>
<keyword evidence="2 3" id="KW-0378">Hydrolase</keyword>
<dbReference type="HAMAP" id="MF_01927">
    <property type="entry name" value="PurU"/>
    <property type="match status" value="1"/>
</dbReference>
<dbReference type="EC" id="3.5.1.10" evidence="3 4"/>
<sequence length="285" mass="31706">MTDAKVVLTLTCPDQPGIVYAVSRFLHESGCSIVESQQFLDRQSGNFFMRVELEVLDDAVSAESLREGFATVRRAYSMEDQFLDAARRQRVLVMASTAGHCLNDLLFRTFNGGLDVEISAVVSNHDELRYLADTYGVPYHHIPVDAQTKVQAERELLDLVVDLDVDLVVLARYMQVLSGDLCKALEGRVINIHHSMLPSFKGARPYDQAHARGVKLIGATAHYVTADLDEGPIIEQEVARVDHGMTAAQVRTLGRDVECLALSRAVRWHTENRVLLDGSRTVVFP</sequence>
<name>A0ABN2BR64_9ACTN</name>
<evidence type="ECO:0000313" key="7">
    <source>
        <dbReference type="Proteomes" id="UP001500842"/>
    </source>
</evidence>
<dbReference type="PIRSF" id="PIRSF036480">
    <property type="entry name" value="FormyFH4_hydr"/>
    <property type="match status" value="1"/>
</dbReference>
<dbReference type="InterPro" id="IPR002912">
    <property type="entry name" value="ACT_dom"/>
</dbReference>
<dbReference type="Gene3D" id="3.30.70.260">
    <property type="match status" value="1"/>
</dbReference>
<dbReference type="Pfam" id="PF00551">
    <property type="entry name" value="Formyl_trans_N"/>
    <property type="match status" value="1"/>
</dbReference>
<dbReference type="CDD" id="cd04875">
    <property type="entry name" value="ACT_F4HF-DF"/>
    <property type="match status" value="1"/>
</dbReference>
<proteinExistence type="inferred from homology"/>
<dbReference type="PRINTS" id="PR01575">
    <property type="entry name" value="FFH4HYDRLASE"/>
</dbReference>
<evidence type="ECO:0000256" key="3">
    <source>
        <dbReference type="HAMAP-Rule" id="MF_01927"/>
    </source>
</evidence>
<dbReference type="Pfam" id="PF13740">
    <property type="entry name" value="ACT_6"/>
    <property type="match status" value="1"/>
</dbReference>
<keyword evidence="1 3" id="KW-0554">One-carbon metabolism</keyword>
<keyword evidence="3" id="KW-0658">Purine biosynthesis</keyword>
<dbReference type="InterPro" id="IPR036477">
    <property type="entry name" value="Formyl_transf_N_sf"/>
</dbReference>
<comment type="pathway">
    <text evidence="3">Purine metabolism; IMP biosynthesis via de novo pathway; formate from 10-formyl-5,6,7,8-tetrahydrofolate: step 1/1.</text>
</comment>
<gene>
    <name evidence="6" type="primary">purU_2</name>
    <name evidence="3" type="synonym">purU</name>
    <name evidence="6" type="ORF">GCM10009788_55410</name>
</gene>
<reference evidence="6 7" key="1">
    <citation type="journal article" date="2019" name="Int. J. Syst. Evol. Microbiol.">
        <title>The Global Catalogue of Microorganisms (GCM) 10K type strain sequencing project: providing services to taxonomists for standard genome sequencing and annotation.</title>
        <authorList>
            <consortium name="The Broad Institute Genomics Platform"/>
            <consortium name="The Broad Institute Genome Sequencing Center for Infectious Disease"/>
            <person name="Wu L."/>
            <person name="Ma J."/>
        </authorList>
    </citation>
    <scope>NUCLEOTIDE SEQUENCE [LARGE SCALE GENOMIC DNA]</scope>
    <source>
        <strain evidence="6 7">JCM 14942</strain>
    </source>
</reference>
<organism evidence="6 7">
    <name type="scientific">Nocardioides humi</name>
    <dbReference type="NCBI Taxonomy" id="449461"/>
    <lineage>
        <taxon>Bacteria</taxon>
        <taxon>Bacillati</taxon>
        <taxon>Actinomycetota</taxon>
        <taxon>Actinomycetes</taxon>
        <taxon>Propionibacteriales</taxon>
        <taxon>Nocardioidaceae</taxon>
        <taxon>Nocardioides</taxon>
    </lineage>
</organism>
<keyword evidence="7" id="KW-1185">Reference proteome</keyword>
<dbReference type="EMBL" id="BAAAOR010000041">
    <property type="protein sequence ID" value="GAA1545966.1"/>
    <property type="molecule type" value="Genomic_DNA"/>
</dbReference>